<evidence type="ECO:0000259" key="2">
    <source>
        <dbReference type="Pfam" id="PF04149"/>
    </source>
</evidence>
<dbReference type="Proteomes" id="UP000442990">
    <property type="component" value="Unassembled WGS sequence"/>
</dbReference>
<feature type="region of interest" description="Disordered" evidence="1">
    <location>
        <begin position="1"/>
        <end position="20"/>
    </location>
</feature>
<dbReference type="InterPro" id="IPR007278">
    <property type="entry name" value="DUF397"/>
</dbReference>
<keyword evidence="4" id="KW-1185">Reference proteome</keyword>
<organism evidence="3 4">
    <name type="scientific">Streptomyces triticiradicis</name>
    <dbReference type="NCBI Taxonomy" id="2651189"/>
    <lineage>
        <taxon>Bacteria</taxon>
        <taxon>Bacillati</taxon>
        <taxon>Actinomycetota</taxon>
        <taxon>Actinomycetes</taxon>
        <taxon>Kitasatosporales</taxon>
        <taxon>Streptomycetaceae</taxon>
        <taxon>Streptomyces</taxon>
    </lineage>
</organism>
<sequence length="71" mass="7799">MAEDRGAASWRKSSYSNGDEQNCCEVARVSGRIRVRDSKCPDGTVLTFTPDAWRVGLALFSTWNGAMQLDG</sequence>
<gene>
    <name evidence="3" type="ORF">F8144_40880</name>
</gene>
<proteinExistence type="predicted"/>
<feature type="domain" description="DUF397" evidence="2">
    <location>
        <begin position="8"/>
        <end position="54"/>
    </location>
</feature>
<protein>
    <submittedName>
        <fullName evidence="3">DUF397 domain-containing protein</fullName>
    </submittedName>
</protein>
<comment type="caution">
    <text evidence="3">The sequence shown here is derived from an EMBL/GenBank/DDBJ whole genome shotgun (WGS) entry which is preliminary data.</text>
</comment>
<name>A0A7J5D2W2_9ACTN</name>
<accession>A0A7J5D2W2</accession>
<evidence type="ECO:0000256" key="1">
    <source>
        <dbReference type="SAM" id="MobiDB-lite"/>
    </source>
</evidence>
<evidence type="ECO:0000313" key="4">
    <source>
        <dbReference type="Proteomes" id="UP000442990"/>
    </source>
</evidence>
<feature type="compositionally biased region" description="Polar residues" evidence="1">
    <location>
        <begin position="11"/>
        <end position="20"/>
    </location>
</feature>
<reference evidence="3 4" key="1">
    <citation type="submission" date="2019-09" db="EMBL/GenBank/DDBJ databases">
        <title>Isolation and identification of active actinomycetes.</title>
        <authorList>
            <person name="Yu Z."/>
            <person name="Han C."/>
            <person name="Yu B."/>
        </authorList>
    </citation>
    <scope>NUCLEOTIDE SEQUENCE [LARGE SCALE GENOMIC DNA]</scope>
    <source>
        <strain evidence="3 4">NEAU-H2</strain>
    </source>
</reference>
<dbReference type="Pfam" id="PF04149">
    <property type="entry name" value="DUF397"/>
    <property type="match status" value="1"/>
</dbReference>
<dbReference type="AlphaFoldDB" id="A0A7J5D2W2"/>
<dbReference type="EMBL" id="WBKG01000057">
    <property type="protein sequence ID" value="KAB1977853.1"/>
    <property type="molecule type" value="Genomic_DNA"/>
</dbReference>
<evidence type="ECO:0000313" key="3">
    <source>
        <dbReference type="EMBL" id="KAB1977853.1"/>
    </source>
</evidence>